<gene>
    <name evidence="1" type="ORF">LCGC14_0453900</name>
</gene>
<comment type="caution">
    <text evidence="1">The sequence shown here is derived from an EMBL/GenBank/DDBJ whole genome shotgun (WGS) entry which is preliminary data.</text>
</comment>
<dbReference type="AlphaFoldDB" id="A0A0F9SGY1"/>
<proteinExistence type="predicted"/>
<accession>A0A0F9SGY1</accession>
<reference evidence="1" key="1">
    <citation type="journal article" date="2015" name="Nature">
        <title>Complex archaea that bridge the gap between prokaryotes and eukaryotes.</title>
        <authorList>
            <person name="Spang A."/>
            <person name="Saw J.H."/>
            <person name="Jorgensen S.L."/>
            <person name="Zaremba-Niedzwiedzka K."/>
            <person name="Martijn J."/>
            <person name="Lind A.E."/>
            <person name="van Eijk R."/>
            <person name="Schleper C."/>
            <person name="Guy L."/>
            <person name="Ettema T.J."/>
        </authorList>
    </citation>
    <scope>NUCLEOTIDE SEQUENCE</scope>
</reference>
<organism evidence="1">
    <name type="scientific">marine sediment metagenome</name>
    <dbReference type="NCBI Taxonomy" id="412755"/>
    <lineage>
        <taxon>unclassified sequences</taxon>
        <taxon>metagenomes</taxon>
        <taxon>ecological metagenomes</taxon>
    </lineage>
</organism>
<evidence type="ECO:0000313" key="1">
    <source>
        <dbReference type="EMBL" id="KKN68165.1"/>
    </source>
</evidence>
<name>A0A0F9SGY1_9ZZZZ</name>
<sequence>MELKQNNFREYLGAISIPEYTNGTDICLICFQRVVDLCELVYDKYCDEIFHFNCFMFAWEESANNFAWYNDGVTLS</sequence>
<protein>
    <submittedName>
        <fullName evidence="1">Uncharacterized protein</fullName>
    </submittedName>
</protein>
<dbReference type="EMBL" id="LAZR01000456">
    <property type="protein sequence ID" value="KKN68165.1"/>
    <property type="molecule type" value="Genomic_DNA"/>
</dbReference>